<keyword evidence="6" id="KW-0456">Lyase</keyword>
<dbReference type="GO" id="GO:0005524">
    <property type="term" value="F:ATP binding"/>
    <property type="evidence" value="ECO:0007669"/>
    <property type="project" value="UniProtKB-KW"/>
</dbReference>
<evidence type="ECO:0000256" key="4">
    <source>
        <dbReference type="SAM" id="MobiDB-lite"/>
    </source>
</evidence>
<comment type="similarity">
    <text evidence="1">Belongs to the CbxX/CfxQ family.</text>
</comment>
<dbReference type="SUPFAM" id="SSF51126">
    <property type="entry name" value="Pectin lyase-like"/>
    <property type="match status" value="1"/>
</dbReference>
<dbReference type="SUPFAM" id="SSF52540">
    <property type="entry name" value="P-loop containing nucleoside triphosphate hydrolases"/>
    <property type="match status" value="1"/>
</dbReference>
<feature type="domain" description="AAA+ ATPase" evidence="5">
    <location>
        <begin position="307"/>
        <end position="448"/>
    </location>
</feature>
<keyword evidence="2" id="KW-0547">Nucleotide-binding</keyword>
<evidence type="ECO:0000313" key="7">
    <source>
        <dbReference type="Proteomes" id="UP000237752"/>
    </source>
</evidence>
<dbReference type="InterPro" id="IPR003593">
    <property type="entry name" value="AAA+_ATPase"/>
</dbReference>
<dbReference type="AlphaFoldDB" id="A0A2T0ZZJ4"/>
<dbReference type="InterPro" id="IPR012334">
    <property type="entry name" value="Pectin_lyas_fold"/>
</dbReference>
<dbReference type="InterPro" id="IPR000641">
    <property type="entry name" value="CbxX/CfxQ"/>
</dbReference>
<name>A0A2T0ZZJ4_9ACTN</name>
<dbReference type="Gene3D" id="3.40.50.300">
    <property type="entry name" value="P-loop containing nucleotide triphosphate hydrolases"/>
    <property type="match status" value="1"/>
</dbReference>
<dbReference type="Pfam" id="PF13229">
    <property type="entry name" value="Beta_helix"/>
    <property type="match status" value="1"/>
</dbReference>
<dbReference type="Gene3D" id="1.10.8.60">
    <property type="match status" value="1"/>
</dbReference>
<dbReference type="GO" id="GO:0016829">
    <property type="term" value="F:lyase activity"/>
    <property type="evidence" value="ECO:0007669"/>
    <property type="project" value="UniProtKB-KW"/>
</dbReference>
<dbReference type="InterPro" id="IPR003959">
    <property type="entry name" value="ATPase_AAA_core"/>
</dbReference>
<dbReference type="Pfam" id="PF17866">
    <property type="entry name" value="AAA_lid_6"/>
    <property type="match status" value="1"/>
</dbReference>
<dbReference type="InterPro" id="IPR039448">
    <property type="entry name" value="Beta_helix"/>
</dbReference>
<keyword evidence="7" id="KW-1185">Reference proteome</keyword>
<dbReference type="InterPro" id="IPR011050">
    <property type="entry name" value="Pectin_lyase_fold/virulence"/>
</dbReference>
<accession>A0A2T0ZZJ4</accession>
<dbReference type="InterPro" id="IPR027417">
    <property type="entry name" value="P-loop_NTPase"/>
</dbReference>
<dbReference type="InterPro" id="IPR050773">
    <property type="entry name" value="CbxX/CfxQ_RuBisCO_ESX"/>
</dbReference>
<dbReference type="Proteomes" id="UP000237752">
    <property type="component" value="Unassembled WGS sequence"/>
</dbReference>
<dbReference type="CDD" id="cd00009">
    <property type="entry name" value="AAA"/>
    <property type="match status" value="1"/>
</dbReference>
<feature type="region of interest" description="Disordered" evidence="4">
    <location>
        <begin position="537"/>
        <end position="567"/>
    </location>
</feature>
<dbReference type="SMART" id="SM00382">
    <property type="entry name" value="AAA"/>
    <property type="match status" value="1"/>
</dbReference>
<evidence type="ECO:0000256" key="1">
    <source>
        <dbReference type="ARBA" id="ARBA00010378"/>
    </source>
</evidence>
<dbReference type="Pfam" id="PF00004">
    <property type="entry name" value="AAA"/>
    <property type="match status" value="1"/>
</dbReference>
<reference evidence="6 7" key="1">
    <citation type="submission" date="2018-03" db="EMBL/GenBank/DDBJ databases">
        <title>Genomic Encyclopedia of Archaeal and Bacterial Type Strains, Phase II (KMG-II): from individual species to whole genera.</title>
        <authorList>
            <person name="Goeker M."/>
        </authorList>
    </citation>
    <scope>NUCLEOTIDE SEQUENCE [LARGE SCALE GENOMIC DNA]</scope>
    <source>
        <strain evidence="6 7">DSM 100065</strain>
    </source>
</reference>
<keyword evidence="3" id="KW-0067">ATP-binding</keyword>
<feature type="compositionally biased region" description="Low complexity" evidence="4">
    <location>
        <begin position="538"/>
        <end position="556"/>
    </location>
</feature>
<dbReference type="GO" id="GO:0016887">
    <property type="term" value="F:ATP hydrolysis activity"/>
    <property type="evidence" value="ECO:0007669"/>
    <property type="project" value="InterPro"/>
</dbReference>
<dbReference type="Gene3D" id="2.160.20.10">
    <property type="entry name" value="Single-stranded right-handed beta-helix, Pectin lyase-like"/>
    <property type="match status" value="3"/>
</dbReference>
<dbReference type="FunFam" id="3.40.50.300:FF:000216">
    <property type="entry name" value="Type VII secretion ATPase EccA"/>
    <property type="match status" value="1"/>
</dbReference>
<dbReference type="PANTHER" id="PTHR43392:SF2">
    <property type="entry name" value="AAA-TYPE ATPASE FAMILY PROTEIN _ ANKYRIN REPEAT FAMILY PROTEIN"/>
    <property type="match status" value="1"/>
</dbReference>
<dbReference type="PRINTS" id="PR00819">
    <property type="entry name" value="CBXCFQXSUPER"/>
</dbReference>
<dbReference type="EMBL" id="PVUE01000008">
    <property type="protein sequence ID" value="PRZ41775.1"/>
    <property type="molecule type" value="Genomic_DNA"/>
</dbReference>
<sequence length="567" mass="59996">MGDAAAGSTIVVASGSYNETVDVSGLDLTIAAAEGDEDVIIDGEDSYDPAIVCRRGELVLRGLTVRSDASDALRVTDTRLTVTKCDFSSKYASAVRLGDRSEVSLDGSTISDSQQGLIIEDTSGTIENLTIKNCADDAIVIRLGADPVLRNVAIDGSGHRGIYIYQSAKPSIEGCEVANTREEGILVAQGGAPKLNRCHVHDIQASGISFAAGTGGDVRSCNVERTAQPAIDIADGAEVTVHEGNSKSAGVGSVEVAKGDPAKVEQLLAELEQMVGLDGVKAEVKSIIDEIQVNEWRRSAGLNVDGMSNHLIFAGAPGTGKTTVGRIYGQLLAALGVLPGGPLREVSRRDLVGQYIGHTAEKTAAVFDEAKGGVVFLDEAYTLTRQAGSGGGDFGQEAVDMIVKLMEDMRKDIAVIAAGYTNEMREFLDANPGLASRFVKTIEFENYSAEDLTLIITRMINSGDYKVGDGAEACLLRHFQTIPRDENFGNARDARKLFEKLRKVQSQRLRTLTDKPTMDQLLTITLADVEVATGITGSAPASPSMSEAPTPPAASSDGIDSATRRWL</sequence>
<dbReference type="SMART" id="SM00710">
    <property type="entry name" value="PbH1"/>
    <property type="match status" value="6"/>
</dbReference>
<proteinExistence type="inferred from homology"/>
<evidence type="ECO:0000256" key="2">
    <source>
        <dbReference type="ARBA" id="ARBA00022741"/>
    </source>
</evidence>
<dbReference type="PANTHER" id="PTHR43392">
    <property type="entry name" value="AAA-TYPE ATPASE FAMILY PROTEIN / ANKYRIN REPEAT FAMILY PROTEIN"/>
    <property type="match status" value="1"/>
</dbReference>
<evidence type="ECO:0000313" key="6">
    <source>
        <dbReference type="EMBL" id="PRZ41775.1"/>
    </source>
</evidence>
<gene>
    <name evidence="6" type="ORF">CLV47_108134</name>
</gene>
<dbReference type="InterPro" id="IPR006626">
    <property type="entry name" value="PbH1"/>
</dbReference>
<dbReference type="InterPro" id="IPR041627">
    <property type="entry name" value="AAA_lid_6"/>
</dbReference>
<comment type="caution">
    <text evidence="6">The sequence shown here is derived from an EMBL/GenBank/DDBJ whole genome shotgun (WGS) entry which is preliminary data.</text>
</comment>
<evidence type="ECO:0000259" key="5">
    <source>
        <dbReference type="SMART" id="SM00382"/>
    </source>
</evidence>
<organism evidence="6 7">
    <name type="scientific">Antricoccus suffuscus</name>
    <dbReference type="NCBI Taxonomy" id="1629062"/>
    <lineage>
        <taxon>Bacteria</taxon>
        <taxon>Bacillati</taxon>
        <taxon>Actinomycetota</taxon>
        <taxon>Actinomycetes</taxon>
        <taxon>Geodermatophilales</taxon>
        <taxon>Antricoccaceae</taxon>
        <taxon>Antricoccus</taxon>
    </lineage>
</organism>
<protein>
    <submittedName>
        <fullName evidence="6">Parallel beta helix pectate lyase-like protein</fullName>
    </submittedName>
</protein>
<evidence type="ECO:0000256" key="3">
    <source>
        <dbReference type="ARBA" id="ARBA00022840"/>
    </source>
</evidence>